<feature type="transmembrane region" description="Helical" evidence="1">
    <location>
        <begin position="72"/>
        <end position="91"/>
    </location>
</feature>
<evidence type="ECO:0000313" key="3">
    <source>
        <dbReference type="Proteomes" id="UP000239663"/>
    </source>
</evidence>
<keyword evidence="1" id="KW-0812">Transmembrane</keyword>
<evidence type="ECO:0000256" key="1">
    <source>
        <dbReference type="SAM" id="Phobius"/>
    </source>
</evidence>
<accession>A0A2S7MVK6</accession>
<dbReference type="Proteomes" id="UP000239663">
    <property type="component" value="Unassembled WGS sequence"/>
</dbReference>
<evidence type="ECO:0000313" key="2">
    <source>
        <dbReference type="EMBL" id="PQD93785.1"/>
    </source>
</evidence>
<proteinExistence type="predicted"/>
<keyword evidence="1" id="KW-1133">Transmembrane helix</keyword>
<dbReference type="InterPro" id="IPR051907">
    <property type="entry name" value="DoxX-like_oxidoreductase"/>
</dbReference>
<keyword evidence="3" id="KW-1185">Reference proteome</keyword>
<dbReference type="GO" id="GO:0005886">
    <property type="term" value="C:plasma membrane"/>
    <property type="evidence" value="ECO:0007669"/>
    <property type="project" value="TreeGrafter"/>
</dbReference>
<comment type="caution">
    <text evidence="2">The sequence shown here is derived from an EMBL/GenBank/DDBJ whole genome shotgun (WGS) entry which is preliminary data.</text>
</comment>
<reference evidence="2 3" key="1">
    <citation type="submission" date="2017-12" db="EMBL/GenBank/DDBJ databases">
        <title>Taxonomic description and draft genome of Pradoshia cofamensis Gen. nov., sp. nov., a thermotolerant bacillale isolated from anterior gut of earthworm Eisenia fetida.</title>
        <authorList>
            <person name="Saha T."/>
            <person name="Chakraborty R."/>
        </authorList>
    </citation>
    <scope>NUCLEOTIDE SEQUENCE [LARGE SCALE GENOMIC DNA]</scope>
    <source>
        <strain evidence="2 3">EAG3</strain>
    </source>
</reference>
<dbReference type="EMBL" id="PKOZ01000022">
    <property type="protein sequence ID" value="PQD93785.1"/>
    <property type="molecule type" value="Genomic_DNA"/>
</dbReference>
<dbReference type="PANTHER" id="PTHR33452:SF1">
    <property type="entry name" value="INNER MEMBRANE PROTEIN YPHA-RELATED"/>
    <property type="match status" value="1"/>
</dbReference>
<dbReference type="AlphaFoldDB" id="A0A2S7MVK6"/>
<gene>
    <name evidence="2" type="ORF">CYL18_18075</name>
</gene>
<sequence length="95" mass="10257">MCVNSASTVLRGGRSTIYRKVKRLSSTRLLLAIGLFAPLVSALLAVTMVCAIVKVHWRNGLWNTDNGYEYNLVLIAILAAIVLIGPGELAVDALF</sequence>
<protein>
    <submittedName>
        <fullName evidence="2">Uncharacterized protein</fullName>
    </submittedName>
</protein>
<dbReference type="PANTHER" id="PTHR33452">
    <property type="entry name" value="OXIDOREDUCTASE CATD-RELATED"/>
    <property type="match status" value="1"/>
</dbReference>
<dbReference type="OrthoDB" id="346004at2"/>
<organism evidence="2 3">
    <name type="scientific">Pradoshia eiseniae</name>
    <dbReference type="NCBI Taxonomy" id="2064768"/>
    <lineage>
        <taxon>Bacteria</taxon>
        <taxon>Bacillati</taxon>
        <taxon>Bacillota</taxon>
        <taxon>Bacilli</taxon>
        <taxon>Bacillales</taxon>
        <taxon>Bacillaceae</taxon>
        <taxon>Pradoshia</taxon>
    </lineage>
</organism>
<keyword evidence="1" id="KW-0472">Membrane</keyword>
<dbReference type="RefSeq" id="WP_104850877.1">
    <property type="nucleotide sequence ID" value="NZ_PKOZ01000022.1"/>
</dbReference>
<feature type="transmembrane region" description="Helical" evidence="1">
    <location>
        <begin position="29"/>
        <end position="57"/>
    </location>
</feature>
<name>A0A2S7MVK6_9BACI</name>